<dbReference type="RefSeq" id="WP_148973240.1">
    <property type="nucleotide sequence ID" value="NZ_JBNIKU010000005.1"/>
</dbReference>
<evidence type="ECO:0000256" key="8">
    <source>
        <dbReference type="ARBA" id="ARBA00023239"/>
    </source>
</evidence>
<dbReference type="CDD" id="cd00331">
    <property type="entry name" value="IGPS"/>
    <property type="match status" value="1"/>
</dbReference>
<dbReference type="InterPro" id="IPR045186">
    <property type="entry name" value="Indole-3-glycerol_P_synth"/>
</dbReference>
<feature type="domain" description="Indole-3-glycerol phosphate synthase" evidence="10">
    <location>
        <begin position="5"/>
        <end position="250"/>
    </location>
</feature>
<dbReference type="Proteomes" id="UP000322139">
    <property type="component" value="Unassembled WGS sequence"/>
</dbReference>
<comment type="catalytic activity">
    <reaction evidence="1 9">
        <text>1-(2-carboxyphenylamino)-1-deoxy-D-ribulose 5-phosphate + H(+) = (1S,2R)-1-C-(indol-3-yl)glycerol 3-phosphate + CO2 + H2O</text>
        <dbReference type="Rhea" id="RHEA:23476"/>
        <dbReference type="ChEBI" id="CHEBI:15377"/>
        <dbReference type="ChEBI" id="CHEBI:15378"/>
        <dbReference type="ChEBI" id="CHEBI:16526"/>
        <dbReference type="ChEBI" id="CHEBI:58613"/>
        <dbReference type="ChEBI" id="CHEBI:58866"/>
        <dbReference type="EC" id="4.1.1.48"/>
    </reaction>
</comment>
<evidence type="ECO:0000313" key="11">
    <source>
        <dbReference type="EMBL" id="TYS52269.1"/>
    </source>
</evidence>
<dbReference type="NCBIfam" id="NF001377">
    <property type="entry name" value="PRK00278.2-4"/>
    <property type="match status" value="1"/>
</dbReference>
<dbReference type="FunFam" id="3.20.20.70:FF:000024">
    <property type="entry name" value="Indole-3-glycerol phosphate synthase"/>
    <property type="match status" value="1"/>
</dbReference>
<evidence type="ECO:0000256" key="3">
    <source>
        <dbReference type="ARBA" id="ARBA00008737"/>
    </source>
</evidence>
<comment type="similarity">
    <text evidence="3 9">Belongs to the TrpC family.</text>
</comment>
<dbReference type="GO" id="GO:0004425">
    <property type="term" value="F:indole-3-glycerol-phosphate synthase activity"/>
    <property type="evidence" value="ECO:0007669"/>
    <property type="project" value="UniProtKB-UniRule"/>
</dbReference>
<reference evidence="11 12" key="1">
    <citation type="submission" date="2019-08" db="EMBL/GenBank/DDBJ databases">
        <title>Bacillus genomes from the desert of Cuatro Cienegas, Coahuila.</title>
        <authorList>
            <person name="Olmedo-Alvarez G."/>
        </authorList>
    </citation>
    <scope>NUCLEOTIDE SEQUENCE [LARGE SCALE GENOMIC DNA]</scope>
    <source>
        <strain evidence="11 12">CH446_14T</strain>
    </source>
</reference>
<dbReference type="InterPro" id="IPR011060">
    <property type="entry name" value="RibuloseP-bd_barrel"/>
</dbReference>
<dbReference type="InterPro" id="IPR001468">
    <property type="entry name" value="Indole-3-GlycerolPSynthase_CS"/>
</dbReference>
<accession>A0A5D4RN55</accession>
<dbReference type="GO" id="GO:0000162">
    <property type="term" value="P:L-tryptophan biosynthetic process"/>
    <property type="evidence" value="ECO:0007669"/>
    <property type="project" value="UniProtKB-UniRule"/>
</dbReference>
<evidence type="ECO:0000313" key="12">
    <source>
        <dbReference type="Proteomes" id="UP000322139"/>
    </source>
</evidence>
<comment type="pathway">
    <text evidence="2 9">Amino-acid biosynthesis; L-tryptophan biosynthesis; L-tryptophan from chorismate: step 4/5.</text>
</comment>
<dbReference type="EC" id="4.1.1.48" evidence="9"/>
<dbReference type="PROSITE" id="PS00614">
    <property type="entry name" value="IGPS"/>
    <property type="match status" value="1"/>
</dbReference>
<organism evidence="11 12">
    <name type="scientific">Bacillus infantis</name>
    <dbReference type="NCBI Taxonomy" id="324767"/>
    <lineage>
        <taxon>Bacteria</taxon>
        <taxon>Bacillati</taxon>
        <taxon>Bacillota</taxon>
        <taxon>Bacilli</taxon>
        <taxon>Bacillales</taxon>
        <taxon>Bacillaceae</taxon>
        <taxon>Bacillus</taxon>
    </lineage>
</organism>
<evidence type="ECO:0000259" key="10">
    <source>
        <dbReference type="Pfam" id="PF00218"/>
    </source>
</evidence>
<dbReference type="InterPro" id="IPR013798">
    <property type="entry name" value="Indole-3-glycerol_P_synth_dom"/>
</dbReference>
<keyword evidence="7 9" id="KW-0057">Aromatic amino acid biosynthesis</keyword>
<dbReference type="EMBL" id="VTER01000001">
    <property type="protein sequence ID" value="TYS52269.1"/>
    <property type="molecule type" value="Genomic_DNA"/>
</dbReference>
<dbReference type="PANTHER" id="PTHR22854">
    <property type="entry name" value="TRYPTOPHAN BIOSYNTHESIS PROTEIN"/>
    <property type="match status" value="1"/>
</dbReference>
<dbReference type="InterPro" id="IPR013785">
    <property type="entry name" value="Aldolase_TIM"/>
</dbReference>
<proteinExistence type="inferred from homology"/>
<gene>
    <name evidence="9 11" type="primary">trpC</name>
    <name evidence="11" type="ORF">FZD51_02185</name>
</gene>
<evidence type="ECO:0000256" key="7">
    <source>
        <dbReference type="ARBA" id="ARBA00023141"/>
    </source>
</evidence>
<dbReference type="UniPathway" id="UPA00035">
    <property type="reaction ID" value="UER00043"/>
</dbReference>
<sequence length="262" mass="28530">MLTILDKIIEEKKREVERLKALGQPEIPETTKRSFISRLEAAEHLSIIAEFKRASPSKGDISMNASPAEQAAKYIEYGADAISVLTDTSFFKGSFEDLAAVRDTVDVPILCKDFMIDNIQIAKAKSAGADIILLIAAALGEGQLNELYHYASSLDLEVLVEVHNEGEAERAVQAGSRLIGVNNRDLRTFHVDLSITERLAPAIRESGAFLISESGMKTIEDAKRAAYAGAGGILVGETFMKAPDLESSLRGMKLPLKEVRIP</sequence>
<dbReference type="Pfam" id="PF00218">
    <property type="entry name" value="IGPS"/>
    <property type="match status" value="1"/>
</dbReference>
<evidence type="ECO:0000256" key="2">
    <source>
        <dbReference type="ARBA" id="ARBA00004696"/>
    </source>
</evidence>
<dbReference type="Gene3D" id="3.20.20.70">
    <property type="entry name" value="Aldolase class I"/>
    <property type="match status" value="1"/>
</dbReference>
<keyword evidence="8 9" id="KW-0456">Lyase</keyword>
<keyword evidence="6 9" id="KW-0822">Tryptophan biosynthesis</keyword>
<evidence type="ECO:0000256" key="4">
    <source>
        <dbReference type="ARBA" id="ARBA00022605"/>
    </source>
</evidence>
<dbReference type="PANTHER" id="PTHR22854:SF2">
    <property type="entry name" value="INDOLE-3-GLYCEROL-PHOSPHATE SYNTHASE"/>
    <property type="match status" value="1"/>
</dbReference>
<evidence type="ECO:0000256" key="9">
    <source>
        <dbReference type="HAMAP-Rule" id="MF_00134"/>
    </source>
</evidence>
<dbReference type="HAMAP" id="MF_00134_B">
    <property type="entry name" value="IGPS_B"/>
    <property type="match status" value="1"/>
</dbReference>
<evidence type="ECO:0000256" key="1">
    <source>
        <dbReference type="ARBA" id="ARBA00001633"/>
    </source>
</evidence>
<keyword evidence="4 9" id="KW-0028">Amino-acid biosynthesis</keyword>
<comment type="caution">
    <text evidence="11">The sequence shown here is derived from an EMBL/GenBank/DDBJ whole genome shotgun (WGS) entry which is preliminary data.</text>
</comment>
<dbReference type="HAMAP" id="MF_00134_A">
    <property type="entry name" value="IGPS_A"/>
    <property type="match status" value="1"/>
</dbReference>
<dbReference type="AlphaFoldDB" id="A0A5D4RN55"/>
<evidence type="ECO:0000256" key="5">
    <source>
        <dbReference type="ARBA" id="ARBA00022793"/>
    </source>
</evidence>
<dbReference type="SUPFAM" id="SSF51366">
    <property type="entry name" value="Ribulose-phoshate binding barrel"/>
    <property type="match status" value="1"/>
</dbReference>
<dbReference type="GO" id="GO:0004640">
    <property type="term" value="F:phosphoribosylanthranilate isomerase activity"/>
    <property type="evidence" value="ECO:0007669"/>
    <property type="project" value="TreeGrafter"/>
</dbReference>
<protein>
    <recommendedName>
        <fullName evidence="9">Indole-3-glycerol phosphate synthase</fullName>
        <shortName evidence="9">IGPS</shortName>
        <ecNumber evidence="9">4.1.1.48</ecNumber>
    </recommendedName>
</protein>
<evidence type="ECO:0000256" key="6">
    <source>
        <dbReference type="ARBA" id="ARBA00022822"/>
    </source>
</evidence>
<name>A0A5D4RN55_9BACI</name>
<keyword evidence="5 9" id="KW-0210">Decarboxylase</keyword>